<evidence type="ECO:0000313" key="9">
    <source>
        <dbReference type="Proteomes" id="UP001412067"/>
    </source>
</evidence>
<keyword evidence="9" id="KW-1185">Reference proteome</keyword>
<dbReference type="InterPro" id="IPR032861">
    <property type="entry name" value="TAXi_N"/>
</dbReference>
<keyword evidence="3 6" id="KW-0064">Aspartyl protease</keyword>
<dbReference type="InterPro" id="IPR032799">
    <property type="entry name" value="TAXi_C"/>
</dbReference>
<dbReference type="CDD" id="cd05476">
    <property type="entry name" value="pepsin_A_like_plant"/>
    <property type="match status" value="1"/>
</dbReference>
<keyword evidence="2 6" id="KW-0645">Protease</keyword>
<dbReference type="InterPro" id="IPR021109">
    <property type="entry name" value="Peptidase_aspartic_dom_sf"/>
</dbReference>
<dbReference type="InterPro" id="IPR051708">
    <property type="entry name" value="Plant_Aspart_Prot_A1"/>
</dbReference>
<dbReference type="InterPro" id="IPR001461">
    <property type="entry name" value="Aspartic_peptidase_A1"/>
</dbReference>
<comment type="similarity">
    <text evidence="1 6">Belongs to the peptidase A1 family.</text>
</comment>
<dbReference type="InterPro" id="IPR001969">
    <property type="entry name" value="Aspartic_peptidase_AS"/>
</dbReference>
<sequence>MIRPEEAHGNSLKMVTPFGRFLIVLLLVCSALRAPAIDAFSFNFSRNSYIAGIIFPAPLSFNSATSAAASGCHSSHRLVADEPPIKLHLKHHKPAADKTRTESIFDSAQKDSLRLQTLYRRVTEKKNQNRLSRAATAAPKAGEFGAAARELSGRLSATVESGVALGSGEYFIDVYIGTPEQHFSLILDTGSDLNWLQCLPCHACFEQSGPIYDPSSSSSYSNLSCADHRCGLVSRPETLSPCRRADAGDDHPSCPYFYWYGDHSNTTGDLATEVFTVNLTSPGGKTASRKVADVIFGCGHWNRGLFHGAAGLLGLGRGPLSFASQLRSLYGHAFSYCLVDRSSDLSVTSKLIFGEDPSLIAHPQLNFTSFAAGKENPSDTFYYLHVKGIKVGGEMLDIPTKTWELSDNGAGGTIIDSGTTLSYFSDPAYRIIKEAIKKKVAYKVFDDFPVLSPCYNVSGVDKVELPEFSIIFADGAVWDFPTENYFIRLEPESIMCLAILGTPLNSLSILGNYQQQNFHIMYDTKDLRLGFAPMKCAYV</sequence>
<comment type="caution">
    <text evidence="8">The sequence shown here is derived from an EMBL/GenBank/DDBJ whole genome shotgun (WGS) entry which is preliminary data.</text>
</comment>
<dbReference type="SUPFAM" id="SSF50630">
    <property type="entry name" value="Acid proteases"/>
    <property type="match status" value="1"/>
</dbReference>
<evidence type="ECO:0000256" key="5">
    <source>
        <dbReference type="ARBA" id="ARBA00023180"/>
    </source>
</evidence>
<feature type="domain" description="Peptidase A1" evidence="7">
    <location>
        <begin position="170"/>
        <end position="532"/>
    </location>
</feature>
<dbReference type="PROSITE" id="PS00141">
    <property type="entry name" value="ASP_PROTEASE"/>
    <property type="match status" value="1"/>
</dbReference>
<keyword evidence="4 6" id="KW-0378">Hydrolase</keyword>
<dbReference type="GO" id="GO:0008233">
    <property type="term" value="F:peptidase activity"/>
    <property type="evidence" value="ECO:0007669"/>
    <property type="project" value="UniProtKB-KW"/>
</dbReference>
<gene>
    <name evidence="8" type="primary">ASPG1</name>
    <name evidence="8" type="ORF">KSP40_PGU020323</name>
</gene>
<dbReference type="InterPro" id="IPR034161">
    <property type="entry name" value="Pepsin-like_plant"/>
</dbReference>
<evidence type="ECO:0000256" key="1">
    <source>
        <dbReference type="ARBA" id="ARBA00007447"/>
    </source>
</evidence>
<dbReference type="EMBL" id="JBBWWR010000020">
    <property type="protein sequence ID" value="KAK8939987.1"/>
    <property type="molecule type" value="Genomic_DNA"/>
</dbReference>
<evidence type="ECO:0000256" key="3">
    <source>
        <dbReference type="ARBA" id="ARBA00022750"/>
    </source>
</evidence>
<dbReference type="PROSITE" id="PS51767">
    <property type="entry name" value="PEPTIDASE_A1"/>
    <property type="match status" value="1"/>
</dbReference>
<dbReference type="PANTHER" id="PTHR47967">
    <property type="entry name" value="OS07G0603500 PROTEIN-RELATED"/>
    <property type="match status" value="1"/>
</dbReference>
<evidence type="ECO:0000259" key="7">
    <source>
        <dbReference type="PROSITE" id="PS51767"/>
    </source>
</evidence>
<dbReference type="Pfam" id="PF14541">
    <property type="entry name" value="TAXi_C"/>
    <property type="match status" value="1"/>
</dbReference>
<evidence type="ECO:0000313" key="8">
    <source>
        <dbReference type="EMBL" id="KAK8939987.1"/>
    </source>
</evidence>
<protein>
    <submittedName>
        <fullName evidence="8">Protein ASPARTIC PROTEASE IN GUARD CELL 1</fullName>
    </submittedName>
</protein>
<evidence type="ECO:0000256" key="6">
    <source>
        <dbReference type="RuleBase" id="RU000454"/>
    </source>
</evidence>
<dbReference type="Proteomes" id="UP001412067">
    <property type="component" value="Unassembled WGS sequence"/>
</dbReference>
<proteinExistence type="inferred from homology"/>
<dbReference type="InterPro" id="IPR033121">
    <property type="entry name" value="PEPTIDASE_A1"/>
</dbReference>
<name>A0ABR2LHR5_9ASPA</name>
<dbReference type="Gene3D" id="2.40.70.10">
    <property type="entry name" value="Acid Proteases"/>
    <property type="match status" value="2"/>
</dbReference>
<dbReference type="PANTHER" id="PTHR47967:SF28">
    <property type="entry name" value="ASPARTYL PROTEASE FAMILY PROTEIN 2-LIKE"/>
    <property type="match status" value="1"/>
</dbReference>
<evidence type="ECO:0000256" key="2">
    <source>
        <dbReference type="ARBA" id="ARBA00022670"/>
    </source>
</evidence>
<organism evidence="8 9">
    <name type="scientific">Platanthera guangdongensis</name>
    <dbReference type="NCBI Taxonomy" id="2320717"/>
    <lineage>
        <taxon>Eukaryota</taxon>
        <taxon>Viridiplantae</taxon>
        <taxon>Streptophyta</taxon>
        <taxon>Embryophyta</taxon>
        <taxon>Tracheophyta</taxon>
        <taxon>Spermatophyta</taxon>
        <taxon>Magnoliopsida</taxon>
        <taxon>Liliopsida</taxon>
        <taxon>Asparagales</taxon>
        <taxon>Orchidaceae</taxon>
        <taxon>Orchidoideae</taxon>
        <taxon>Orchideae</taxon>
        <taxon>Orchidinae</taxon>
        <taxon>Platanthera</taxon>
    </lineage>
</organism>
<reference evidence="8 9" key="1">
    <citation type="journal article" date="2022" name="Nat. Plants">
        <title>Genomes of leafy and leafless Platanthera orchids illuminate the evolution of mycoheterotrophy.</title>
        <authorList>
            <person name="Li M.H."/>
            <person name="Liu K.W."/>
            <person name="Li Z."/>
            <person name="Lu H.C."/>
            <person name="Ye Q.L."/>
            <person name="Zhang D."/>
            <person name="Wang J.Y."/>
            <person name="Li Y.F."/>
            <person name="Zhong Z.M."/>
            <person name="Liu X."/>
            <person name="Yu X."/>
            <person name="Liu D.K."/>
            <person name="Tu X.D."/>
            <person name="Liu B."/>
            <person name="Hao Y."/>
            <person name="Liao X.Y."/>
            <person name="Jiang Y.T."/>
            <person name="Sun W.H."/>
            <person name="Chen J."/>
            <person name="Chen Y.Q."/>
            <person name="Ai Y."/>
            <person name="Zhai J.W."/>
            <person name="Wu S.S."/>
            <person name="Zhou Z."/>
            <person name="Hsiao Y.Y."/>
            <person name="Wu W.L."/>
            <person name="Chen Y.Y."/>
            <person name="Lin Y.F."/>
            <person name="Hsu J.L."/>
            <person name="Li C.Y."/>
            <person name="Wang Z.W."/>
            <person name="Zhao X."/>
            <person name="Zhong W.Y."/>
            <person name="Ma X.K."/>
            <person name="Ma L."/>
            <person name="Huang J."/>
            <person name="Chen G.Z."/>
            <person name="Huang M.Z."/>
            <person name="Huang L."/>
            <person name="Peng D.H."/>
            <person name="Luo Y.B."/>
            <person name="Zou S.Q."/>
            <person name="Chen S.P."/>
            <person name="Lan S."/>
            <person name="Tsai W.C."/>
            <person name="Van de Peer Y."/>
            <person name="Liu Z.J."/>
        </authorList>
    </citation>
    <scope>NUCLEOTIDE SEQUENCE [LARGE SCALE GENOMIC DNA]</scope>
    <source>
        <strain evidence="8">Lor288</strain>
    </source>
</reference>
<accession>A0ABR2LHR5</accession>
<evidence type="ECO:0000256" key="4">
    <source>
        <dbReference type="ARBA" id="ARBA00022801"/>
    </source>
</evidence>
<dbReference type="PRINTS" id="PR00792">
    <property type="entry name" value="PEPSIN"/>
</dbReference>
<keyword evidence="5" id="KW-0325">Glycoprotein</keyword>
<dbReference type="GO" id="GO:0006508">
    <property type="term" value="P:proteolysis"/>
    <property type="evidence" value="ECO:0007669"/>
    <property type="project" value="UniProtKB-KW"/>
</dbReference>
<dbReference type="Pfam" id="PF14543">
    <property type="entry name" value="TAXi_N"/>
    <property type="match status" value="1"/>
</dbReference>